<dbReference type="RefSeq" id="WP_345622339.1">
    <property type="nucleotide sequence ID" value="NZ_BAABIG010000054.1"/>
</dbReference>
<accession>A0ABP9CJ87</accession>
<dbReference type="EMBL" id="BAABIG010000054">
    <property type="protein sequence ID" value="GAA4812382.1"/>
    <property type="molecule type" value="Genomic_DNA"/>
</dbReference>
<comment type="caution">
    <text evidence="1">The sequence shown here is derived from an EMBL/GenBank/DDBJ whole genome shotgun (WGS) entry which is preliminary data.</text>
</comment>
<name>A0ABP9CJ87_9ACTN</name>
<gene>
    <name evidence="1" type="ORF">GCM10023220_49520</name>
</gene>
<evidence type="ECO:0000313" key="1">
    <source>
        <dbReference type="EMBL" id="GAA4812382.1"/>
    </source>
</evidence>
<dbReference type="Proteomes" id="UP001501265">
    <property type="component" value="Unassembled WGS sequence"/>
</dbReference>
<organism evidence="1 2">
    <name type="scientific">Streptomyces ziwulingensis</name>
    <dbReference type="NCBI Taxonomy" id="1045501"/>
    <lineage>
        <taxon>Bacteria</taxon>
        <taxon>Bacillati</taxon>
        <taxon>Actinomycetota</taxon>
        <taxon>Actinomycetes</taxon>
        <taxon>Kitasatosporales</taxon>
        <taxon>Streptomycetaceae</taxon>
        <taxon>Streptomyces</taxon>
    </lineage>
</organism>
<reference evidence="2" key="1">
    <citation type="journal article" date="2019" name="Int. J. Syst. Evol. Microbiol.">
        <title>The Global Catalogue of Microorganisms (GCM) 10K type strain sequencing project: providing services to taxonomists for standard genome sequencing and annotation.</title>
        <authorList>
            <consortium name="The Broad Institute Genomics Platform"/>
            <consortium name="The Broad Institute Genome Sequencing Center for Infectious Disease"/>
            <person name="Wu L."/>
            <person name="Ma J."/>
        </authorList>
    </citation>
    <scope>NUCLEOTIDE SEQUENCE [LARGE SCALE GENOMIC DNA]</scope>
    <source>
        <strain evidence="2">JCM 18081</strain>
    </source>
</reference>
<evidence type="ECO:0000313" key="2">
    <source>
        <dbReference type="Proteomes" id="UP001501265"/>
    </source>
</evidence>
<protein>
    <submittedName>
        <fullName evidence="1">Uncharacterized protein</fullName>
    </submittedName>
</protein>
<sequence>MPRPERVVDTVLQHARDIRYTRPERQTACNILDIAHPLWLTRTTGHRTDETMTLAGRLLTDALGRWVDGEGFSFKAPHPTTRSAPETQPTLQGTEMWLAIIW</sequence>
<proteinExistence type="predicted"/>
<keyword evidence="2" id="KW-1185">Reference proteome</keyword>